<evidence type="ECO:0000313" key="2">
    <source>
        <dbReference type="Proteomes" id="UP000178632"/>
    </source>
</evidence>
<accession>A0A1G2IR76</accession>
<dbReference type="AlphaFoldDB" id="A0A1G2IR76"/>
<dbReference type="InterPro" id="IPR025350">
    <property type="entry name" value="DUF4254"/>
</dbReference>
<protein>
    <submittedName>
        <fullName evidence="1">Uncharacterized protein</fullName>
    </submittedName>
</protein>
<dbReference type="Proteomes" id="UP000178632">
    <property type="component" value="Unassembled WGS sequence"/>
</dbReference>
<evidence type="ECO:0000313" key="1">
    <source>
        <dbReference type="EMBL" id="OGZ76921.1"/>
    </source>
</evidence>
<sequence>MKVNKTLWNLEDSARMFELGDKYVAETKRNIDSNNQDRNNLIRKIDVKLSVIQKLLLVIKEDDLKVEYREKEKIILDQIKNIGQFYDRYMEKLVNKEVFFEIQHPVKIYNDLRIRKYIKYLGN</sequence>
<gene>
    <name evidence="1" type="ORF">A3G45_00450</name>
</gene>
<dbReference type="EMBL" id="MHPE01000022">
    <property type="protein sequence ID" value="OGZ76921.1"/>
    <property type="molecule type" value="Genomic_DNA"/>
</dbReference>
<dbReference type="Pfam" id="PF14063">
    <property type="entry name" value="DUF4254"/>
    <property type="match status" value="1"/>
</dbReference>
<comment type="caution">
    <text evidence="1">The sequence shown here is derived from an EMBL/GenBank/DDBJ whole genome shotgun (WGS) entry which is preliminary data.</text>
</comment>
<name>A0A1G2IR76_9BACT</name>
<proteinExistence type="predicted"/>
<organism evidence="1 2">
    <name type="scientific">Candidatus Staskawiczbacteria bacterium RIFCSPLOWO2_12_FULL_37_15</name>
    <dbReference type="NCBI Taxonomy" id="1802218"/>
    <lineage>
        <taxon>Bacteria</taxon>
        <taxon>Candidatus Staskawicziibacteriota</taxon>
    </lineage>
</organism>
<reference evidence="1 2" key="1">
    <citation type="journal article" date="2016" name="Nat. Commun.">
        <title>Thousands of microbial genomes shed light on interconnected biogeochemical processes in an aquifer system.</title>
        <authorList>
            <person name="Anantharaman K."/>
            <person name="Brown C.T."/>
            <person name="Hug L.A."/>
            <person name="Sharon I."/>
            <person name="Castelle C.J."/>
            <person name="Probst A.J."/>
            <person name="Thomas B.C."/>
            <person name="Singh A."/>
            <person name="Wilkins M.J."/>
            <person name="Karaoz U."/>
            <person name="Brodie E.L."/>
            <person name="Williams K.H."/>
            <person name="Hubbard S.S."/>
            <person name="Banfield J.F."/>
        </authorList>
    </citation>
    <scope>NUCLEOTIDE SEQUENCE [LARGE SCALE GENOMIC DNA]</scope>
</reference>